<comment type="similarity">
    <text evidence="9">Belongs to the RuvB family.</text>
</comment>
<dbReference type="NCBIfam" id="NF000868">
    <property type="entry name" value="PRK00080.1"/>
    <property type="match status" value="1"/>
</dbReference>
<dbReference type="InterPro" id="IPR003593">
    <property type="entry name" value="AAA+_ATPase"/>
</dbReference>
<dbReference type="InterPro" id="IPR004605">
    <property type="entry name" value="DNA_helicase_Holl-junc_RuvB"/>
</dbReference>
<dbReference type="InterPro" id="IPR027417">
    <property type="entry name" value="P-loop_NTPase"/>
</dbReference>
<comment type="subunit">
    <text evidence="9">Homohexamer. Forms an RuvA(8)-RuvB(12)-Holliday junction (HJ) complex. HJ DNA is sandwiched between 2 RuvA tetramers; dsDNA enters through RuvA and exits via RuvB. An RuvB hexamer assembles on each DNA strand where it exits the tetramer. Each RuvB hexamer is contacted by two RuvA subunits (via domain III) on 2 adjacent RuvB subunits; this complex drives branch migration. In the full resolvosome a probable DNA-RuvA(4)-RuvB(12)-RuvC(2) complex forms which resolves the HJ.</text>
</comment>
<dbReference type="CDD" id="cd00009">
    <property type="entry name" value="AAA"/>
    <property type="match status" value="1"/>
</dbReference>
<feature type="binding site" evidence="9">
    <location>
        <position position="334"/>
    </location>
    <ligand>
        <name>DNA</name>
        <dbReference type="ChEBI" id="CHEBI:16991"/>
    </ligand>
</feature>
<feature type="region of interest" description="Head domain (RuvB-H)" evidence="9">
    <location>
        <begin position="274"/>
        <end position="362"/>
    </location>
</feature>
<keyword evidence="4 9" id="KW-0378">Hydrolase</keyword>
<dbReference type="EMBL" id="JACSPY010000003">
    <property type="protein sequence ID" value="MBD8020072.1"/>
    <property type="molecule type" value="Genomic_DNA"/>
</dbReference>
<evidence type="ECO:0000256" key="6">
    <source>
        <dbReference type="ARBA" id="ARBA00023125"/>
    </source>
</evidence>
<feature type="binding site" evidence="9">
    <location>
        <position position="86"/>
    </location>
    <ligand>
        <name>ATP</name>
        <dbReference type="ChEBI" id="CHEBI:30616"/>
    </ligand>
</feature>
<feature type="binding site" evidence="9">
    <location>
        <position position="81"/>
    </location>
    <ligand>
        <name>ATP</name>
        <dbReference type="ChEBI" id="CHEBI:30616"/>
    </ligand>
</feature>
<name>A0ABR8WSL4_9MICO</name>
<keyword evidence="3 9" id="KW-0227">DNA damage</keyword>
<feature type="binding site" evidence="9">
    <location>
        <position position="190"/>
    </location>
    <ligand>
        <name>ATP</name>
        <dbReference type="ChEBI" id="CHEBI:30616"/>
    </ligand>
</feature>
<reference evidence="11 12" key="1">
    <citation type="submission" date="2020-08" db="EMBL/GenBank/DDBJ databases">
        <title>A Genomic Blueprint of the Chicken Gut Microbiome.</title>
        <authorList>
            <person name="Gilroy R."/>
            <person name="Ravi A."/>
            <person name="Getino M."/>
            <person name="Pursley I."/>
            <person name="Horton D.L."/>
            <person name="Alikhan N.-F."/>
            <person name="Baker D."/>
            <person name="Gharbi K."/>
            <person name="Hall N."/>
            <person name="Watson M."/>
            <person name="Adriaenssens E.M."/>
            <person name="Foster-Nyarko E."/>
            <person name="Jarju S."/>
            <person name="Secka A."/>
            <person name="Antonio M."/>
            <person name="Oren A."/>
            <person name="Chaudhuri R."/>
            <person name="La Ragione R.M."/>
            <person name="Hildebrand F."/>
            <person name="Pallen M.J."/>
        </authorList>
    </citation>
    <scope>NUCLEOTIDE SEQUENCE [LARGE SCALE GENOMIC DNA]</scope>
    <source>
        <strain evidence="11 12">Re57</strain>
    </source>
</reference>
<feature type="binding site" evidence="9">
    <location>
        <position position="329"/>
    </location>
    <ligand>
        <name>DNA</name>
        <dbReference type="ChEBI" id="CHEBI:16991"/>
    </ligand>
</feature>
<keyword evidence="7 9" id="KW-0233">DNA recombination</keyword>
<dbReference type="InterPro" id="IPR036388">
    <property type="entry name" value="WH-like_DNA-bd_sf"/>
</dbReference>
<dbReference type="SUPFAM" id="SSF52540">
    <property type="entry name" value="P-loop containing nucleoside triphosphate hydrolases"/>
    <property type="match status" value="1"/>
</dbReference>
<comment type="caution">
    <text evidence="9">Lacks conserved residue(s) required for the propagation of feature annotation.</text>
</comment>
<feature type="binding site" evidence="9">
    <location>
        <position position="40"/>
    </location>
    <ligand>
        <name>ATP</name>
        <dbReference type="ChEBI" id="CHEBI:30616"/>
    </ligand>
</feature>
<comment type="caution">
    <text evidence="11">The sequence shown here is derived from an EMBL/GenBank/DDBJ whole genome shotgun (WGS) entry which is preliminary data.</text>
</comment>
<evidence type="ECO:0000256" key="1">
    <source>
        <dbReference type="ARBA" id="ARBA00022490"/>
    </source>
</evidence>
<feature type="binding site" evidence="9">
    <location>
        <position position="200"/>
    </location>
    <ligand>
        <name>ATP</name>
        <dbReference type="ChEBI" id="CHEBI:30616"/>
    </ligand>
</feature>
<feature type="binding site" evidence="9">
    <location>
        <position position="85"/>
    </location>
    <ligand>
        <name>ATP</name>
        <dbReference type="ChEBI" id="CHEBI:30616"/>
    </ligand>
</feature>
<dbReference type="SUPFAM" id="SSF46785">
    <property type="entry name" value="Winged helix' DNA-binding domain"/>
    <property type="match status" value="1"/>
</dbReference>
<dbReference type="GO" id="GO:0003678">
    <property type="term" value="F:DNA helicase activity"/>
    <property type="evidence" value="ECO:0007669"/>
    <property type="project" value="UniProtKB-EC"/>
</dbReference>
<dbReference type="Pfam" id="PF05496">
    <property type="entry name" value="RuvB_N"/>
    <property type="match status" value="1"/>
</dbReference>
<dbReference type="GO" id="GO:0016787">
    <property type="term" value="F:hydrolase activity"/>
    <property type="evidence" value="ECO:0007669"/>
    <property type="project" value="UniProtKB-KW"/>
</dbReference>
<accession>A0ABR8WSL4</accession>
<gene>
    <name evidence="9 11" type="primary">ruvB</name>
    <name evidence="11" type="ORF">H9634_04655</name>
</gene>
<sequence length="362" mass="39326">MSEPSYEVEFTGDALTGAESARLTRAGADDAERAAEVALRPRGLEDFTGQPQVREQLSLVLDAAAARNRAPDHVLLSGPPGLGKTTLAMIIAHELGTQIRVTSGPAVQHAGDLAAILSSLEEGEVLFIDEIHRVARAAEEMLYVAMEDFRVDVIVGKGPGATAIPLDLPPFTLVGATTRSGLLPAPLRDRFGFTGHLDFYSEEDLHTVLRRSAQMLDVEADAAGLQEIATRSRGTPRIANRLLRRVRDWAQVRGRGIVDYDAARAALKVYEVDERGLDRLDRAVLRALCERFDGGPVGLRTLAVSVGEEPETVEEVAEPFLVREGLISRTPRGRIATGQGWRHLGLAPQDAERALFEFTDDD</sequence>
<feature type="binding site" evidence="9">
    <location>
        <position position="85"/>
    </location>
    <ligand>
        <name>Mg(2+)</name>
        <dbReference type="ChEBI" id="CHEBI:18420"/>
    </ligand>
</feature>
<keyword evidence="1 9" id="KW-0963">Cytoplasm</keyword>
<comment type="function">
    <text evidence="9">The RuvA-RuvB-RuvC complex processes Holliday junction (HJ) DNA during genetic recombination and DNA repair, while the RuvA-RuvB complex plays an important role in the rescue of blocked DNA replication forks via replication fork reversal (RFR). RuvA specifically binds to HJ cruciform DNA, conferring on it an open structure. The RuvB hexamer acts as an ATP-dependent pump, pulling dsDNA into and through the RuvAB complex. RuvB forms 2 homohexamers on either side of HJ DNA bound by 1 or 2 RuvA tetramers; 4 subunits per hexamer contact DNA at a time. Coordinated motions by a converter formed by DNA-disengaged RuvB subunits stimulates ATP hydrolysis and nucleotide exchange. Immobilization of the converter enables RuvB to convert the ATP-contained energy into a lever motion, pulling 2 nucleotides of DNA out of the RuvA tetramer per ATP hydrolyzed, thus driving DNA branch migration. The RuvB motors rotate together with the DNA substrate, which together with the progressing nucleotide cycle form the mechanistic basis for DNA recombination by continuous HJ branch migration. Branch migration allows RuvC to scan DNA until it finds its consensus sequence, where it cleaves and resolves cruciform DNA.</text>
</comment>
<evidence type="ECO:0000313" key="11">
    <source>
        <dbReference type="EMBL" id="MBD8020072.1"/>
    </source>
</evidence>
<dbReference type="Pfam" id="PF05491">
    <property type="entry name" value="WHD_RuvB"/>
    <property type="match status" value="1"/>
</dbReference>
<dbReference type="InterPro" id="IPR036390">
    <property type="entry name" value="WH_DNA-bd_sf"/>
</dbReference>
<comment type="subcellular location">
    <subcellularLocation>
        <location evidence="9">Cytoplasm</location>
    </subcellularLocation>
</comment>
<dbReference type="InterPro" id="IPR008823">
    <property type="entry name" value="RuvB_wg_C"/>
</dbReference>
<evidence type="ECO:0000256" key="4">
    <source>
        <dbReference type="ARBA" id="ARBA00022801"/>
    </source>
</evidence>
<dbReference type="InterPro" id="IPR041445">
    <property type="entry name" value="AAA_lid_4"/>
</dbReference>
<evidence type="ECO:0000259" key="10">
    <source>
        <dbReference type="SMART" id="SM00382"/>
    </source>
</evidence>
<keyword evidence="6 9" id="KW-0238">DNA-binding</keyword>
<keyword evidence="8 9" id="KW-0234">DNA repair</keyword>
<dbReference type="InterPro" id="IPR008824">
    <property type="entry name" value="RuvB-like_N"/>
</dbReference>
<keyword evidence="11" id="KW-0347">Helicase</keyword>
<dbReference type="Proteomes" id="UP000651517">
    <property type="component" value="Unassembled WGS sequence"/>
</dbReference>
<feature type="domain" description="AAA+ ATPase" evidence="10">
    <location>
        <begin position="70"/>
        <end position="203"/>
    </location>
</feature>
<dbReference type="NCBIfam" id="TIGR00635">
    <property type="entry name" value="ruvB"/>
    <property type="match status" value="1"/>
</dbReference>
<dbReference type="PANTHER" id="PTHR42848">
    <property type="match status" value="1"/>
</dbReference>
<dbReference type="Pfam" id="PF17864">
    <property type="entry name" value="AAA_lid_4"/>
    <property type="match status" value="1"/>
</dbReference>
<evidence type="ECO:0000256" key="7">
    <source>
        <dbReference type="ARBA" id="ARBA00023172"/>
    </source>
</evidence>
<keyword evidence="5 9" id="KW-0067">ATP-binding</keyword>
<dbReference type="Gene3D" id="1.10.8.60">
    <property type="match status" value="1"/>
</dbReference>
<protein>
    <recommendedName>
        <fullName evidence="9">Holliday junction branch migration complex subunit RuvB</fullName>
        <ecNumber evidence="9">3.6.4.-</ecNumber>
    </recommendedName>
</protein>
<feature type="region of interest" description="Large ATPase domain (RuvB-L)" evidence="9">
    <location>
        <begin position="20"/>
        <end position="200"/>
    </location>
</feature>
<feature type="binding site" evidence="9">
    <location>
        <begin position="147"/>
        <end position="149"/>
    </location>
    <ligand>
        <name>ATP</name>
        <dbReference type="ChEBI" id="CHEBI:30616"/>
    </ligand>
</feature>
<keyword evidence="2 9" id="KW-0547">Nucleotide-binding</keyword>
<comment type="domain">
    <text evidence="9">Has 3 domains, the large (RuvB-L) and small ATPase (RuvB-S) domains and the C-terminal head (RuvB-H) domain. The head domain binds DNA, while the ATPase domains jointly bind ATP, ADP or are empty depending on the state of the subunit in the translocation cycle. During a single DNA translocation step the structure of each domain remains the same, but their relative positions change.</text>
</comment>
<dbReference type="Gene3D" id="3.40.50.300">
    <property type="entry name" value="P-loop containing nucleotide triphosphate hydrolases"/>
    <property type="match status" value="1"/>
</dbReference>
<feature type="binding site" evidence="9">
    <location>
        <position position="39"/>
    </location>
    <ligand>
        <name>ATP</name>
        <dbReference type="ChEBI" id="CHEBI:30616"/>
    </ligand>
</feature>
<feature type="binding site" evidence="9">
    <location>
        <position position="237"/>
    </location>
    <ligand>
        <name>ATP</name>
        <dbReference type="ChEBI" id="CHEBI:30616"/>
    </ligand>
</feature>
<organism evidence="11 12">
    <name type="scientific">Brevibacterium gallinarum</name>
    <dbReference type="NCBI Taxonomy" id="2762220"/>
    <lineage>
        <taxon>Bacteria</taxon>
        <taxon>Bacillati</taxon>
        <taxon>Actinomycetota</taxon>
        <taxon>Actinomycetes</taxon>
        <taxon>Micrococcales</taxon>
        <taxon>Brevibacteriaceae</taxon>
        <taxon>Brevibacterium</taxon>
    </lineage>
</organism>
<dbReference type="SMART" id="SM00382">
    <property type="entry name" value="AAA"/>
    <property type="match status" value="1"/>
</dbReference>
<comment type="catalytic activity">
    <reaction evidence="9">
        <text>ATP + H2O = ADP + phosphate + H(+)</text>
        <dbReference type="Rhea" id="RHEA:13065"/>
        <dbReference type="ChEBI" id="CHEBI:15377"/>
        <dbReference type="ChEBI" id="CHEBI:15378"/>
        <dbReference type="ChEBI" id="CHEBI:30616"/>
        <dbReference type="ChEBI" id="CHEBI:43474"/>
        <dbReference type="ChEBI" id="CHEBI:456216"/>
    </reaction>
</comment>
<evidence type="ECO:0000256" key="8">
    <source>
        <dbReference type="ARBA" id="ARBA00023204"/>
    </source>
</evidence>
<evidence type="ECO:0000313" key="12">
    <source>
        <dbReference type="Proteomes" id="UP000651517"/>
    </source>
</evidence>
<evidence type="ECO:0000256" key="2">
    <source>
        <dbReference type="ARBA" id="ARBA00022741"/>
    </source>
</evidence>
<dbReference type="Gene3D" id="1.10.10.10">
    <property type="entry name" value="Winged helix-like DNA-binding domain superfamily/Winged helix DNA-binding domain"/>
    <property type="match status" value="1"/>
</dbReference>
<dbReference type="HAMAP" id="MF_00016">
    <property type="entry name" value="DNA_HJ_migration_RuvB"/>
    <property type="match status" value="1"/>
</dbReference>
<proteinExistence type="inferred from homology"/>
<dbReference type="RefSeq" id="WP_191725595.1">
    <property type="nucleotide sequence ID" value="NZ_JACSPY010000003.1"/>
</dbReference>
<dbReference type="PANTHER" id="PTHR42848:SF1">
    <property type="entry name" value="HOLLIDAY JUNCTION BRANCH MIGRATION COMPLEX SUBUNIT RUVB"/>
    <property type="match status" value="1"/>
</dbReference>
<evidence type="ECO:0000256" key="5">
    <source>
        <dbReference type="ARBA" id="ARBA00022840"/>
    </source>
</evidence>
<keyword evidence="12" id="KW-1185">Reference proteome</keyword>
<dbReference type="EC" id="3.6.4.-" evidence="9"/>
<feature type="binding site" evidence="9">
    <location>
        <position position="84"/>
    </location>
    <ligand>
        <name>ATP</name>
        <dbReference type="ChEBI" id="CHEBI:30616"/>
    </ligand>
</feature>
<evidence type="ECO:0000256" key="3">
    <source>
        <dbReference type="ARBA" id="ARBA00022763"/>
    </source>
</evidence>
<evidence type="ECO:0000256" key="9">
    <source>
        <dbReference type="HAMAP-Rule" id="MF_00016"/>
    </source>
</evidence>
<feature type="region of interest" description="Small ATPAse domain (RuvB-S)" evidence="9">
    <location>
        <begin position="201"/>
        <end position="271"/>
    </location>
</feature>